<keyword evidence="1" id="KW-0472">Membrane</keyword>
<dbReference type="GO" id="GO:0005576">
    <property type="term" value="C:extracellular region"/>
    <property type="evidence" value="ECO:0007669"/>
    <property type="project" value="InterPro"/>
</dbReference>
<dbReference type="PIRSF" id="PIRSF016919">
    <property type="entry name" value="HupE_UreJ"/>
    <property type="match status" value="1"/>
</dbReference>
<keyword evidence="2" id="KW-0732">Signal</keyword>
<keyword evidence="1" id="KW-0812">Transmembrane</keyword>
<comment type="caution">
    <text evidence="3">The sequence shown here is derived from an EMBL/GenBank/DDBJ whole genome shotgun (WGS) entry which is preliminary data.</text>
</comment>
<proteinExistence type="predicted"/>
<dbReference type="InterPro" id="IPR008120">
    <property type="entry name" value="Dense_granule_Gra7_protein"/>
</dbReference>
<reference evidence="3 4" key="2">
    <citation type="submission" date="2015-10" db="EMBL/GenBank/DDBJ databases">
        <title>Draft Genome Sequence of Prosthecomicrobium hirschii ATCC 27832.</title>
        <authorList>
            <person name="Daniel J."/>
            <person name="Givan S.A."/>
            <person name="Brun Y.V."/>
            <person name="Brown P.J."/>
        </authorList>
    </citation>
    <scope>NUCLEOTIDE SEQUENCE [LARGE SCALE GENOMIC DNA]</scope>
    <source>
        <strain evidence="3 4">16</strain>
    </source>
</reference>
<evidence type="ECO:0008006" key="5">
    <source>
        <dbReference type="Google" id="ProtNLM"/>
    </source>
</evidence>
<evidence type="ECO:0000256" key="2">
    <source>
        <dbReference type="SAM" id="SignalP"/>
    </source>
</evidence>
<dbReference type="Pfam" id="PF04955">
    <property type="entry name" value="HupE_UreJ"/>
    <property type="match status" value="1"/>
</dbReference>
<feature type="transmembrane region" description="Helical" evidence="1">
    <location>
        <begin position="178"/>
        <end position="198"/>
    </location>
</feature>
<accession>A0A0P6VRX1</accession>
<feature type="transmembrane region" description="Helical" evidence="1">
    <location>
        <begin position="147"/>
        <end position="172"/>
    </location>
</feature>
<keyword evidence="4" id="KW-1185">Reference proteome</keyword>
<protein>
    <recommendedName>
        <fullName evidence="5">Urease accessory protein</fullName>
    </recommendedName>
</protein>
<reference evidence="3 4" key="1">
    <citation type="submission" date="2015-09" db="EMBL/GenBank/DDBJ databases">
        <authorList>
            <person name="Jackson K.R."/>
            <person name="Lunt B.L."/>
            <person name="Fisher J.N.B."/>
            <person name="Gardner A.V."/>
            <person name="Bailey M.E."/>
            <person name="Deus L.M."/>
            <person name="Earl A.S."/>
            <person name="Gibby P.D."/>
            <person name="Hartmann K.A."/>
            <person name="Liu J.E."/>
            <person name="Manci A.M."/>
            <person name="Nielsen D.A."/>
            <person name="Solomon M.B."/>
            <person name="Breakwell D.P."/>
            <person name="Burnett S.H."/>
            <person name="Grose J.H."/>
        </authorList>
    </citation>
    <scope>NUCLEOTIDE SEQUENCE [LARGE SCALE GENOMIC DNA]</scope>
    <source>
        <strain evidence="3 4">16</strain>
    </source>
</reference>
<dbReference type="AlphaFoldDB" id="A0A0P6VRX1"/>
<dbReference type="InterPro" id="IPR007038">
    <property type="entry name" value="HupE_UreJ"/>
</dbReference>
<feature type="transmembrane region" description="Helical" evidence="1">
    <location>
        <begin position="69"/>
        <end position="90"/>
    </location>
</feature>
<dbReference type="STRING" id="665126.ABB55_21930"/>
<feature type="chain" id="PRO_5006131742" description="Urease accessory protein" evidence="2">
    <location>
        <begin position="23"/>
        <end position="199"/>
    </location>
</feature>
<dbReference type="Proteomes" id="UP000048984">
    <property type="component" value="Unassembled WGS sequence"/>
</dbReference>
<dbReference type="RefSeq" id="WP_054360721.1">
    <property type="nucleotide sequence ID" value="NZ_LJYW01000001.1"/>
</dbReference>
<feature type="signal peptide" evidence="2">
    <location>
        <begin position="1"/>
        <end position="22"/>
    </location>
</feature>
<evidence type="ECO:0000313" key="4">
    <source>
        <dbReference type="Proteomes" id="UP000048984"/>
    </source>
</evidence>
<feature type="transmembrane region" description="Helical" evidence="1">
    <location>
        <begin position="102"/>
        <end position="135"/>
    </location>
</feature>
<dbReference type="EMBL" id="LJYW01000001">
    <property type="protein sequence ID" value="KPL54554.1"/>
    <property type="molecule type" value="Genomic_DNA"/>
</dbReference>
<organism evidence="3 4">
    <name type="scientific">Prosthecodimorpha hirschii</name>
    <dbReference type="NCBI Taxonomy" id="665126"/>
    <lineage>
        <taxon>Bacteria</taxon>
        <taxon>Pseudomonadati</taxon>
        <taxon>Pseudomonadota</taxon>
        <taxon>Alphaproteobacteria</taxon>
        <taxon>Hyphomicrobiales</taxon>
        <taxon>Ancalomicrobiaceae</taxon>
        <taxon>Prosthecodimorpha</taxon>
    </lineage>
</organism>
<sequence>MKLVSRSLSAAGLALAALPVLATAASAHPGHEVVANFSSGLAHPVHGADHVLAMVAVGLLAARFGGRTLVLLPAAFVTAMLAGGLAGVVLGGLPAVEPGILASIVVLGLAAGVGGLVPAGAALAITAVFAVFHGAAHGMEMPASGPAAAYFAGFALATALLHAAGIGLGLLASRLGRLASSAAGLSVAAAGIAMAAGLL</sequence>
<evidence type="ECO:0000313" key="3">
    <source>
        <dbReference type="EMBL" id="KPL54554.1"/>
    </source>
</evidence>
<dbReference type="PRINTS" id="PR01747">
    <property type="entry name" value="DENSEGRNULE7"/>
</dbReference>
<evidence type="ECO:0000256" key="1">
    <source>
        <dbReference type="SAM" id="Phobius"/>
    </source>
</evidence>
<gene>
    <name evidence="3" type="ORF">ABB55_21930</name>
</gene>
<name>A0A0P6VRX1_9HYPH</name>
<keyword evidence="1" id="KW-1133">Transmembrane helix</keyword>